<dbReference type="EMBL" id="JAHXZJ010002609">
    <property type="protein sequence ID" value="KAH0540700.1"/>
    <property type="molecule type" value="Genomic_DNA"/>
</dbReference>
<proteinExistence type="predicted"/>
<protein>
    <submittedName>
        <fullName evidence="1">Uncharacterized protein</fullName>
    </submittedName>
</protein>
<gene>
    <name evidence="1" type="ORF">KQX54_019237</name>
</gene>
<name>A0AAV7I2C1_COTGL</name>
<evidence type="ECO:0000313" key="2">
    <source>
        <dbReference type="Proteomes" id="UP000826195"/>
    </source>
</evidence>
<keyword evidence="2" id="KW-1185">Reference proteome</keyword>
<organism evidence="1 2">
    <name type="scientific">Cotesia glomerata</name>
    <name type="common">Lepidopteran parasitic wasp</name>
    <name type="synonym">Apanteles glomeratus</name>
    <dbReference type="NCBI Taxonomy" id="32391"/>
    <lineage>
        <taxon>Eukaryota</taxon>
        <taxon>Metazoa</taxon>
        <taxon>Ecdysozoa</taxon>
        <taxon>Arthropoda</taxon>
        <taxon>Hexapoda</taxon>
        <taxon>Insecta</taxon>
        <taxon>Pterygota</taxon>
        <taxon>Neoptera</taxon>
        <taxon>Endopterygota</taxon>
        <taxon>Hymenoptera</taxon>
        <taxon>Apocrita</taxon>
        <taxon>Ichneumonoidea</taxon>
        <taxon>Braconidae</taxon>
        <taxon>Microgastrinae</taxon>
        <taxon>Cotesia</taxon>
    </lineage>
</organism>
<comment type="caution">
    <text evidence="1">The sequence shown here is derived from an EMBL/GenBank/DDBJ whole genome shotgun (WGS) entry which is preliminary data.</text>
</comment>
<dbReference type="AlphaFoldDB" id="A0AAV7I2C1"/>
<evidence type="ECO:0000313" key="1">
    <source>
        <dbReference type="EMBL" id="KAH0540700.1"/>
    </source>
</evidence>
<reference evidence="1 2" key="1">
    <citation type="journal article" date="2021" name="J. Hered.">
        <title>A chromosome-level genome assembly of the parasitoid wasp, Cotesia glomerata (Hymenoptera: Braconidae).</title>
        <authorList>
            <person name="Pinto B.J."/>
            <person name="Weis J.J."/>
            <person name="Gamble T."/>
            <person name="Ode P.J."/>
            <person name="Paul R."/>
            <person name="Zaspel J.M."/>
        </authorList>
    </citation>
    <scope>NUCLEOTIDE SEQUENCE [LARGE SCALE GENOMIC DNA]</scope>
    <source>
        <strain evidence="1">CgM1</strain>
    </source>
</reference>
<accession>A0AAV7I2C1</accession>
<dbReference type="Proteomes" id="UP000826195">
    <property type="component" value="Unassembled WGS sequence"/>
</dbReference>
<sequence>MHSTRSLFPNSLNYPARNNKMQILFVLNETFSPTTSHGTGLFGAQHSSPDVTLALSISFPIQPCGSCALSRHLPPGFRHFLAAATFLRPQVPGLSSLCSSLSLPTSELANKFSITVPKKVVESLPNPPIAAEVSTALSRSTLLYILHSIFFISRLYPFISSIELCSLSVASVVTDSLVKTPEK</sequence>